<dbReference type="InterPro" id="IPR036188">
    <property type="entry name" value="FAD/NAD-bd_sf"/>
</dbReference>
<evidence type="ECO:0000313" key="5">
    <source>
        <dbReference type="EMBL" id="EED88199.1"/>
    </source>
</evidence>
<dbReference type="GeneID" id="7453148"/>
<dbReference type="Proteomes" id="UP000001449">
    <property type="component" value="Chromosome 17"/>
</dbReference>
<dbReference type="InParanoid" id="B8CE32"/>
<dbReference type="RefSeq" id="XP_002294365.1">
    <property type="nucleotide sequence ID" value="XM_002294329.1"/>
</dbReference>
<evidence type="ECO:0000256" key="1">
    <source>
        <dbReference type="ARBA" id="ARBA00023002"/>
    </source>
</evidence>
<dbReference type="PANTHER" id="PTHR13847">
    <property type="entry name" value="SARCOSINE DEHYDROGENASE-RELATED"/>
    <property type="match status" value="1"/>
</dbReference>
<organism evidence="5 6">
    <name type="scientific">Thalassiosira pseudonana</name>
    <name type="common">Marine diatom</name>
    <name type="synonym">Cyclotella nana</name>
    <dbReference type="NCBI Taxonomy" id="35128"/>
    <lineage>
        <taxon>Eukaryota</taxon>
        <taxon>Sar</taxon>
        <taxon>Stramenopiles</taxon>
        <taxon>Ochrophyta</taxon>
        <taxon>Bacillariophyta</taxon>
        <taxon>Coscinodiscophyceae</taxon>
        <taxon>Thalassiosirophycidae</taxon>
        <taxon>Thalassiosirales</taxon>
        <taxon>Thalassiosiraceae</taxon>
        <taxon>Thalassiosira</taxon>
    </lineage>
</organism>
<dbReference type="eggNOG" id="KOG2853">
    <property type="taxonomic scope" value="Eukaryota"/>
</dbReference>
<dbReference type="HOGENOM" id="CLU_007884_4_4_1"/>
<dbReference type="STRING" id="35128.B8CE32"/>
<dbReference type="AlphaFoldDB" id="B8CE32"/>
<gene>
    <name evidence="5" type="ORF">THAPSDRAFT_264439</name>
</gene>
<dbReference type="GO" id="GO:0005737">
    <property type="term" value="C:cytoplasm"/>
    <property type="evidence" value="ECO:0000318"/>
    <property type="project" value="GO_Central"/>
</dbReference>
<dbReference type="GO" id="GO:0016491">
    <property type="term" value="F:oxidoreductase activity"/>
    <property type="evidence" value="ECO:0007669"/>
    <property type="project" value="UniProtKB-KW"/>
</dbReference>
<sequence>DTLIVGGGPVGLSTAYHLATSHRENDGSSITIVERDPTYCRASATLSAGGIRQQFSPKQNVEMSLYGRDFLRNAGSLLKDEIDLQFQEHGYLFLSSTLEGKEQMIQNNKVQRSAGCTDIHLLEPEQLHQKFPWLNTSDILLGSSSSSGEGWFDPWLLIRGLKRKCQSMGVKFVQGYPISSVRDEEDGRVLSVDVNVTRKKEGKEIQTQTVKYNVNNVVNAAGAHCSKVMETLAGQNRQLQYPIPVEPRKRCIFFIHCATQQQSPDVIVPSIAPLTICPTSNVYFRSEGHLNTTTGEPTGNFLCGVSPKAEDDKAIHDMSELDYADHELFEDVIWPALYHRVPAFGQVKVKSSWAGMYEYNTVDQNAIIDFHPELSNVLMINGFSGHGLQQSPSAGRAGAELLSQHGFKSLDLSIFSFDRLIDGKPVFEEGI</sequence>
<evidence type="ECO:0000256" key="2">
    <source>
        <dbReference type="ARBA" id="ARBA00039785"/>
    </source>
</evidence>
<dbReference type="Gene3D" id="3.30.9.10">
    <property type="entry name" value="D-Amino Acid Oxidase, subunit A, domain 2"/>
    <property type="match status" value="1"/>
</dbReference>
<dbReference type="SUPFAM" id="SSF51905">
    <property type="entry name" value="FAD/NAD(P)-binding domain"/>
    <property type="match status" value="1"/>
</dbReference>
<reference evidence="5 6" key="2">
    <citation type="journal article" date="2008" name="Nature">
        <title>The Phaeodactylum genome reveals the evolutionary history of diatom genomes.</title>
        <authorList>
            <person name="Bowler C."/>
            <person name="Allen A.E."/>
            <person name="Badger J.H."/>
            <person name="Grimwood J."/>
            <person name="Jabbari K."/>
            <person name="Kuo A."/>
            <person name="Maheswari U."/>
            <person name="Martens C."/>
            <person name="Maumus F."/>
            <person name="Otillar R.P."/>
            <person name="Rayko E."/>
            <person name="Salamov A."/>
            <person name="Vandepoele K."/>
            <person name="Beszteri B."/>
            <person name="Gruber A."/>
            <person name="Heijde M."/>
            <person name="Katinka M."/>
            <person name="Mock T."/>
            <person name="Valentin K."/>
            <person name="Verret F."/>
            <person name="Berges J.A."/>
            <person name="Brownlee C."/>
            <person name="Cadoret J.P."/>
            <person name="Chiovitti A."/>
            <person name="Choi C.J."/>
            <person name="Coesel S."/>
            <person name="De Martino A."/>
            <person name="Detter J.C."/>
            <person name="Durkin C."/>
            <person name="Falciatore A."/>
            <person name="Fournet J."/>
            <person name="Haruta M."/>
            <person name="Huysman M.J."/>
            <person name="Jenkins B.D."/>
            <person name="Jiroutova K."/>
            <person name="Jorgensen R.E."/>
            <person name="Joubert Y."/>
            <person name="Kaplan A."/>
            <person name="Kroger N."/>
            <person name="Kroth P.G."/>
            <person name="La Roche J."/>
            <person name="Lindquist E."/>
            <person name="Lommer M."/>
            <person name="Martin-Jezequel V."/>
            <person name="Lopez P.J."/>
            <person name="Lucas S."/>
            <person name="Mangogna M."/>
            <person name="McGinnis K."/>
            <person name="Medlin L.K."/>
            <person name="Montsant A."/>
            <person name="Oudot-Le Secq M.P."/>
            <person name="Napoli C."/>
            <person name="Obornik M."/>
            <person name="Parker M.S."/>
            <person name="Petit J.L."/>
            <person name="Porcel B.M."/>
            <person name="Poulsen N."/>
            <person name="Robison M."/>
            <person name="Rychlewski L."/>
            <person name="Rynearson T.A."/>
            <person name="Schmutz J."/>
            <person name="Shapiro H."/>
            <person name="Siaut M."/>
            <person name="Stanley M."/>
            <person name="Sussman M.R."/>
            <person name="Taylor A.R."/>
            <person name="Vardi A."/>
            <person name="von Dassow P."/>
            <person name="Vyverman W."/>
            <person name="Willis A."/>
            <person name="Wyrwicz L.S."/>
            <person name="Rokhsar D.S."/>
            <person name="Weissenbach J."/>
            <person name="Armbrust E.V."/>
            <person name="Green B.R."/>
            <person name="Van de Peer Y."/>
            <person name="Grigoriev I.V."/>
        </authorList>
    </citation>
    <scope>NUCLEOTIDE SEQUENCE [LARGE SCALE GENOMIC DNA]</scope>
    <source>
        <strain evidence="5 6">CCMP1335</strain>
    </source>
</reference>
<dbReference type="PaxDb" id="35128-Thaps264439"/>
<protein>
    <recommendedName>
        <fullName evidence="2">FAD-dependent oxidoreductase domain-containing protein 1</fullName>
    </recommendedName>
</protein>
<keyword evidence="1" id="KW-0560">Oxidoreductase</keyword>
<comment type="function">
    <text evidence="3">Required for the assembly of the mitochondrial membrane respiratory chain NADH dehydrogenase (Complex I). Involved in mid-late stages of complex I assembly.</text>
</comment>
<evidence type="ECO:0000259" key="4">
    <source>
        <dbReference type="Pfam" id="PF01266"/>
    </source>
</evidence>
<dbReference type="EMBL" id="CM000651">
    <property type="protein sequence ID" value="EED88199.1"/>
    <property type="molecule type" value="Genomic_DNA"/>
</dbReference>
<feature type="non-terminal residue" evidence="5">
    <location>
        <position position="431"/>
    </location>
</feature>
<dbReference type="Gene3D" id="3.50.50.60">
    <property type="entry name" value="FAD/NAD(P)-binding domain"/>
    <property type="match status" value="1"/>
</dbReference>
<dbReference type="KEGG" id="tps:THAPSDRAFT_264439"/>
<proteinExistence type="predicted"/>
<dbReference type="PANTHER" id="PTHR13847:SF287">
    <property type="entry name" value="FAD-DEPENDENT OXIDOREDUCTASE DOMAIN-CONTAINING PROTEIN 1"/>
    <property type="match status" value="1"/>
</dbReference>
<accession>B8CE32</accession>
<dbReference type="Pfam" id="PF01266">
    <property type="entry name" value="DAO"/>
    <property type="match status" value="1"/>
</dbReference>
<feature type="domain" description="FAD dependent oxidoreductase" evidence="4">
    <location>
        <begin position="1"/>
        <end position="401"/>
    </location>
</feature>
<evidence type="ECO:0000256" key="3">
    <source>
        <dbReference type="ARBA" id="ARBA00046185"/>
    </source>
</evidence>
<keyword evidence="6" id="KW-1185">Reference proteome</keyword>
<dbReference type="InterPro" id="IPR006076">
    <property type="entry name" value="FAD-dep_OxRdtase"/>
</dbReference>
<feature type="non-terminal residue" evidence="5">
    <location>
        <position position="1"/>
    </location>
</feature>
<name>B8CE32_THAPS</name>
<evidence type="ECO:0000313" key="6">
    <source>
        <dbReference type="Proteomes" id="UP000001449"/>
    </source>
</evidence>
<reference evidence="5 6" key="1">
    <citation type="journal article" date="2004" name="Science">
        <title>The genome of the diatom Thalassiosira pseudonana: ecology, evolution, and metabolism.</title>
        <authorList>
            <person name="Armbrust E.V."/>
            <person name="Berges J.A."/>
            <person name="Bowler C."/>
            <person name="Green B.R."/>
            <person name="Martinez D."/>
            <person name="Putnam N.H."/>
            <person name="Zhou S."/>
            <person name="Allen A.E."/>
            <person name="Apt K.E."/>
            <person name="Bechner M."/>
            <person name="Brzezinski M.A."/>
            <person name="Chaal B.K."/>
            <person name="Chiovitti A."/>
            <person name="Davis A.K."/>
            <person name="Demarest M.S."/>
            <person name="Detter J.C."/>
            <person name="Glavina T."/>
            <person name="Goodstein D."/>
            <person name="Hadi M.Z."/>
            <person name="Hellsten U."/>
            <person name="Hildebrand M."/>
            <person name="Jenkins B.D."/>
            <person name="Jurka J."/>
            <person name="Kapitonov V.V."/>
            <person name="Kroger N."/>
            <person name="Lau W.W."/>
            <person name="Lane T.W."/>
            <person name="Larimer F.W."/>
            <person name="Lippmeier J.C."/>
            <person name="Lucas S."/>
            <person name="Medina M."/>
            <person name="Montsant A."/>
            <person name="Obornik M."/>
            <person name="Parker M.S."/>
            <person name="Palenik B."/>
            <person name="Pazour G.J."/>
            <person name="Richardson P.M."/>
            <person name="Rynearson T.A."/>
            <person name="Saito M.A."/>
            <person name="Schwartz D.C."/>
            <person name="Thamatrakoln K."/>
            <person name="Valentin K."/>
            <person name="Vardi A."/>
            <person name="Wilkerson F.P."/>
            <person name="Rokhsar D.S."/>
        </authorList>
    </citation>
    <scope>NUCLEOTIDE SEQUENCE [LARGE SCALE GENOMIC DNA]</scope>
    <source>
        <strain evidence="5 6">CCMP1335</strain>
    </source>
</reference>
<dbReference type="OMA" id="PDHNALI"/>